<dbReference type="SUPFAM" id="SSF51735">
    <property type="entry name" value="NAD(P)-binding Rossmann-fold domains"/>
    <property type="match status" value="1"/>
</dbReference>
<dbReference type="Gene3D" id="3.90.25.10">
    <property type="entry name" value="UDP-galactose 4-epimerase, domain 1"/>
    <property type="match status" value="1"/>
</dbReference>
<dbReference type="GO" id="GO:0047733">
    <property type="term" value="F:CDP-glucose 4,6-dehydratase activity"/>
    <property type="evidence" value="ECO:0007669"/>
    <property type="project" value="UniProtKB-EC"/>
</dbReference>
<keyword evidence="2" id="KW-0456">Lyase</keyword>
<gene>
    <name evidence="2" type="ORF">J2Z37_000821</name>
</gene>
<proteinExistence type="predicted"/>
<dbReference type="InterPro" id="IPR016040">
    <property type="entry name" value="NAD(P)-bd_dom"/>
</dbReference>
<dbReference type="EC" id="4.2.1.45" evidence="2"/>
<evidence type="ECO:0000259" key="1">
    <source>
        <dbReference type="Pfam" id="PF16363"/>
    </source>
</evidence>
<reference evidence="2 3" key="1">
    <citation type="submission" date="2021-03" db="EMBL/GenBank/DDBJ databases">
        <title>Genomic Encyclopedia of Type Strains, Phase IV (KMG-IV): sequencing the most valuable type-strain genomes for metagenomic binning, comparative biology and taxonomic classification.</title>
        <authorList>
            <person name="Goeker M."/>
        </authorList>
    </citation>
    <scope>NUCLEOTIDE SEQUENCE [LARGE SCALE GENOMIC DNA]</scope>
    <source>
        <strain evidence="2 3">DSM 24738</strain>
    </source>
</reference>
<dbReference type="InterPro" id="IPR036291">
    <property type="entry name" value="NAD(P)-bd_dom_sf"/>
</dbReference>
<organism evidence="2 3">
    <name type="scientific">Ammoniphilus resinae</name>
    <dbReference type="NCBI Taxonomy" id="861532"/>
    <lineage>
        <taxon>Bacteria</taxon>
        <taxon>Bacillati</taxon>
        <taxon>Bacillota</taxon>
        <taxon>Bacilli</taxon>
        <taxon>Bacillales</taxon>
        <taxon>Paenibacillaceae</taxon>
        <taxon>Aneurinibacillus group</taxon>
        <taxon>Ammoniphilus</taxon>
    </lineage>
</organism>
<dbReference type="NCBIfam" id="TIGR02622">
    <property type="entry name" value="CDP_4_6_dhtase"/>
    <property type="match status" value="1"/>
</dbReference>
<dbReference type="Gene3D" id="3.40.50.720">
    <property type="entry name" value="NAD(P)-binding Rossmann-like Domain"/>
    <property type="match status" value="1"/>
</dbReference>
<accession>A0ABS4GKP3</accession>
<dbReference type="EMBL" id="JAGGKT010000002">
    <property type="protein sequence ID" value="MBP1930824.1"/>
    <property type="molecule type" value="Genomic_DNA"/>
</dbReference>
<name>A0ABS4GKP3_9BACL</name>
<sequence>MEFRESTLESMGKTMIDPEFWKGKKVLVTGHTGFKGSWLCLWLHALGASVTGYSLGAPTEPNLYQLCRLDELVSSHLADIRNFDRLSTVLQAAAPDLVFHLAAQPLVRQSYRDPLESYETNIMGTVHLLEAVRRATQKGNPIKAVINVTSDKCYENQEWVWGYRETDPLGGKDPYSNSKACAELVTACYREAFFEGSDHPVTLATVRAGNVIGGGDWAKDRLIPDLIRSTLEETPLKIRYPKAVRPWQHVLEPLHGYLLLAQKLADEGPSFAEAWNFGPEEQDVWTVEQVVKGLCEKWGRKASYEMEEENQPLEARSLKLDSSKAKQRLGWQPKWNLDTALTKVVEWVMAYQNKEDLRMICLKQIEDFVKGGRIQ</sequence>
<protein>
    <submittedName>
        <fullName evidence="2">CDP-glucose 4,6-dehydratase</fullName>
        <ecNumber evidence="2">4.2.1.45</ecNumber>
    </submittedName>
</protein>
<feature type="domain" description="NAD(P)-binding" evidence="1">
    <location>
        <begin position="27"/>
        <end position="342"/>
    </location>
</feature>
<comment type="caution">
    <text evidence="2">The sequence shown here is derived from an EMBL/GenBank/DDBJ whole genome shotgun (WGS) entry which is preliminary data.</text>
</comment>
<dbReference type="CDD" id="cd05252">
    <property type="entry name" value="CDP_GD_SDR_e"/>
    <property type="match status" value="1"/>
</dbReference>
<dbReference type="Proteomes" id="UP001519343">
    <property type="component" value="Unassembled WGS sequence"/>
</dbReference>
<dbReference type="Pfam" id="PF16363">
    <property type="entry name" value="GDP_Man_Dehyd"/>
    <property type="match status" value="1"/>
</dbReference>
<evidence type="ECO:0000313" key="2">
    <source>
        <dbReference type="EMBL" id="MBP1930824.1"/>
    </source>
</evidence>
<keyword evidence="3" id="KW-1185">Reference proteome</keyword>
<dbReference type="InterPro" id="IPR013445">
    <property type="entry name" value="CDP_4_6_deHydtase"/>
</dbReference>
<evidence type="ECO:0000313" key="3">
    <source>
        <dbReference type="Proteomes" id="UP001519343"/>
    </source>
</evidence>
<dbReference type="PANTHER" id="PTHR43000">
    <property type="entry name" value="DTDP-D-GLUCOSE 4,6-DEHYDRATASE-RELATED"/>
    <property type="match status" value="1"/>
</dbReference>
<dbReference type="RefSeq" id="WP_425340305.1">
    <property type="nucleotide sequence ID" value="NZ_JAGGKT010000002.1"/>
</dbReference>